<dbReference type="GO" id="GO:0006974">
    <property type="term" value="P:DNA damage response"/>
    <property type="evidence" value="ECO:0007669"/>
    <property type="project" value="UniProtKB-ARBA"/>
</dbReference>
<dbReference type="SUPFAM" id="SSF88723">
    <property type="entry name" value="PIN domain-like"/>
    <property type="match status" value="1"/>
</dbReference>
<name>A0A9P7DE30_9AGAM</name>
<dbReference type="Proteomes" id="UP000719766">
    <property type="component" value="Unassembled WGS sequence"/>
</dbReference>
<dbReference type="AlphaFoldDB" id="A0A9P7DE30"/>
<comment type="caution">
    <text evidence="3">The sequence shown here is derived from an EMBL/GenBank/DDBJ whole genome shotgun (WGS) entry which is preliminary data.</text>
</comment>
<dbReference type="InterPro" id="IPR013762">
    <property type="entry name" value="Integrase-like_cat_sf"/>
</dbReference>
<proteinExistence type="predicted"/>
<evidence type="ECO:0000313" key="4">
    <source>
        <dbReference type="Proteomes" id="UP000719766"/>
    </source>
</evidence>
<protein>
    <recommendedName>
        <fullName evidence="2">XPG-I domain-containing protein</fullName>
    </recommendedName>
</protein>
<dbReference type="GO" id="GO:0006310">
    <property type="term" value="P:DNA recombination"/>
    <property type="evidence" value="ECO:0007669"/>
    <property type="project" value="InterPro"/>
</dbReference>
<organism evidence="3 4">
    <name type="scientific">Suillus plorans</name>
    <dbReference type="NCBI Taxonomy" id="116603"/>
    <lineage>
        <taxon>Eukaryota</taxon>
        <taxon>Fungi</taxon>
        <taxon>Dikarya</taxon>
        <taxon>Basidiomycota</taxon>
        <taxon>Agaricomycotina</taxon>
        <taxon>Agaricomycetes</taxon>
        <taxon>Agaricomycetidae</taxon>
        <taxon>Boletales</taxon>
        <taxon>Suillineae</taxon>
        <taxon>Suillaceae</taxon>
        <taxon>Suillus</taxon>
    </lineage>
</organism>
<dbReference type="Pfam" id="PF00867">
    <property type="entry name" value="XPG_I"/>
    <property type="match status" value="1"/>
</dbReference>
<gene>
    <name evidence="3" type="ORF">HD556DRAFT_1311616</name>
</gene>
<dbReference type="SMART" id="SM00484">
    <property type="entry name" value="XPGI"/>
    <property type="match status" value="1"/>
</dbReference>
<dbReference type="CDD" id="cd09870">
    <property type="entry name" value="PIN_YEN1"/>
    <property type="match status" value="1"/>
</dbReference>
<dbReference type="PANTHER" id="PTHR11081:SF75">
    <property type="entry name" value="ENDONUCLEASE, PUTATIVE (AFU_ORTHOLOGUE AFUA_3G13260)-RELATED"/>
    <property type="match status" value="1"/>
</dbReference>
<reference evidence="3" key="1">
    <citation type="journal article" date="2020" name="New Phytol.">
        <title>Comparative genomics reveals dynamic genome evolution in host specialist ectomycorrhizal fungi.</title>
        <authorList>
            <person name="Lofgren L.A."/>
            <person name="Nguyen N.H."/>
            <person name="Vilgalys R."/>
            <person name="Ruytinx J."/>
            <person name="Liao H.L."/>
            <person name="Branco S."/>
            <person name="Kuo A."/>
            <person name="LaButti K."/>
            <person name="Lipzen A."/>
            <person name="Andreopoulos W."/>
            <person name="Pangilinan J."/>
            <person name="Riley R."/>
            <person name="Hundley H."/>
            <person name="Na H."/>
            <person name="Barry K."/>
            <person name="Grigoriev I.V."/>
            <person name="Stajich J.E."/>
            <person name="Kennedy P.G."/>
        </authorList>
    </citation>
    <scope>NUCLEOTIDE SEQUENCE</scope>
    <source>
        <strain evidence="3">S12</strain>
    </source>
</reference>
<dbReference type="RefSeq" id="XP_041156185.1">
    <property type="nucleotide sequence ID" value="XM_041300552.1"/>
</dbReference>
<keyword evidence="4" id="KW-1185">Reference proteome</keyword>
<dbReference type="OrthoDB" id="164951at2759"/>
<evidence type="ECO:0000256" key="1">
    <source>
        <dbReference type="SAM" id="MobiDB-lite"/>
    </source>
</evidence>
<dbReference type="Gene3D" id="3.40.50.1010">
    <property type="entry name" value="5'-nuclease"/>
    <property type="match status" value="1"/>
</dbReference>
<dbReference type="GeneID" id="64594316"/>
<dbReference type="PANTHER" id="PTHR11081">
    <property type="entry name" value="FLAP ENDONUCLEASE FAMILY MEMBER"/>
    <property type="match status" value="1"/>
</dbReference>
<feature type="region of interest" description="Disordered" evidence="1">
    <location>
        <begin position="447"/>
        <end position="470"/>
    </location>
</feature>
<dbReference type="GO" id="GO:0003677">
    <property type="term" value="F:DNA binding"/>
    <property type="evidence" value="ECO:0007669"/>
    <property type="project" value="InterPro"/>
</dbReference>
<dbReference type="GO" id="GO:0015074">
    <property type="term" value="P:DNA integration"/>
    <property type="evidence" value="ECO:0007669"/>
    <property type="project" value="InterPro"/>
</dbReference>
<dbReference type="Gene3D" id="1.10.443.10">
    <property type="entry name" value="Intergrase catalytic core"/>
    <property type="match status" value="1"/>
</dbReference>
<evidence type="ECO:0000259" key="2">
    <source>
        <dbReference type="SMART" id="SM00484"/>
    </source>
</evidence>
<feature type="domain" description="XPG-I" evidence="2">
    <location>
        <begin position="106"/>
        <end position="179"/>
    </location>
</feature>
<sequence length="1087" mass="121021">MGITELWKLVSPSTEGQTLTAFALEGLKGHVQDEGGLSMMTIGVDARPSDLDMPSRAKTQNYAHSSNAPVHAHFIFDGEDCPPIKRSKHVRSAPHWLTRSLQELLQIFGFTWTTAKGEAEADLAYLSKAGKISAVLTEDSDALLFGVAKVLRLTDNDDSTFLVDAYCAEALSNDPKIPLTTSHLLLWAMLHGGDYNPGGLLGCGSQLPGMLKTWRDHLPTVLVDGTLGEITTWSDGASSTLLPQLNPTQPNIGRLAAFCKARLGWMRPKIHKYLRNHFWSAACMRALCQLRTNDGDTLPKPTFNVNKRKDPEGGVSVYCVTLYAPSFIHATDDGIQADDDPNPEEGKSWVPSHSKVTIPARIMELTSPQDVIDYSDQHAASAGPSSGDPLPDWHPCLSAQYAAVADMLWPEAGDTSSEVGDPELSGGSRLKYITSVMGRTKKTSNKVLVHPSEASPKKRRKGAQPTGNTTLPAIDKIKERAKQQHKHANSTRKNYGSYVDRGQKWLKVHASATGCGDEESHNDDAYEDATFRDALEQIPNQHSDKALALFISYKYFHENNGQSTCDGIYAAFKKAGDTYCGKWNFNETQRHWEGNPACLAEVQDVIKSVRHKTNSEGADRTHSIAMSKGFMDRILTRLLEGDTMATDNLTLELRTSITHTVMYQAFSTTTWNLWTRCFELIKLKKKDLTIDPSEVNTAFRKYLYNETLSVKDSHARFERKVDKGLKEADLRSNRYKIYPQPDMPGCDCFFWMLLWLALLKRIHYNGELGPEDFVFPTIGSNGIIHRGEHISHDAVQAWINEATTGAGIPRGGGDSFTTHTYCRGGAQWRWMFAPVGERWTLARVRWWGSWAENENRDTLIWYLLDELSTYENDHSDALCPTQNEADGSLLGEHRLVRPACSQDLQLMQRFITADVEDLRSDVRFLTNTLISSRNGPPGSTLVHEPPVQHALYGTFLPRESPTLIPQQMIPAPSHTFNPVTNGTSTTNVGSCPLPEKGLDIPNLPVRHADGSYAPKKDSWGRLKGKNKAIFGSKYHQRALIALEFLEQYQGNESAFLAAYPEYKEGHTALLTAVKRTKKDRGEIIPRK</sequence>
<accession>A0A9P7DE30</accession>
<dbReference type="GO" id="GO:0017108">
    <property type="term" value="F:5'-flap endonuclease activity"/>
    <property type="evidence" value="ECO:0007669"/>
    <property type="project" value="TreeGrafter"/>
</dbReference>
<dbReference type="InterPro" id="IPR029060">
    <property type="entry name" value="PIN-like_dom_sf"/>
</dbReference>
<dbReference type="InterPro" id="IPR006084">
    <property type="entry name" value="XPG/Rad2"/>
</dbReference>
<dbReference type="PRINTS" id="PR00853">
    <property type="entry name" value="XPGRADSUPER"/>
</dbReference>
<dbReference type="EMBL" id="JABBWE010000062">
    <property type="protein sequence ID" value="KAG1789049.1"/>
    <property type="molecule type" value="Genomic_DNA"/>
</dbReference>
<evidence type="ECO:0000313" key="3">
    <source>
        <dbReference type="EMBL" id="KAG1789049.1"/>
    </source>
</evidence>
<dbReference type="InterPro" id="IPR006086">
    <property type="entry name" value="XPG-I_dom"/>
</dbReference>